<keyword evidence="3" id="KW-1185">Reference proteome</keyword>
<protein>
    <submittedName>
        <fullName evidence="2">Uncharacterized protein</fullName>
    </submittedName>
</protein>
<evidence type="ECO:0000256" key="1">
    <source>
        <dbReference type="SAM" id="MobiDB-lite"/>
    </source>
</evidence>
<proteinExistence type="predicted"/>
<feature type="compositionally biased region" description="Basic and acidic residues" evidence="1">
    <location>
        <begin position="60"/>
        <end position="72"/>
    </location>
</feature>
<feature type="compositionally biased region" description="Polar residues" evidence="1">
    <location>
        <begin position="41"/>
        <end position="52"/>
    </location>
</feature>
<gene>
    <name evidence="2" type="ORF">PAXRUDRAFT_17686</name>
</gene>
<organism evidence="2 3">
    <name type="scientific">Paxillus rubicundulus Ve08.2h10</name>
    <dbReference type="NCBI Taxonomy" id="930991"/>
    <lineage>
        <taxon>Eukaryota</taxon>
        <taxon>Fungi</taxon>
        <taxon>Dikarya</taxon>
        <taxon>Basidiomycota</taxon>
        <taxon>Agaricomycotina</taxon>
        <taxon>Agaricomycetes</taxon>
        <taxon>Agaricomycetidae</taxon>
        <taxon>Boletales</taxon>
        <taxon>Paxilineae</taxon>
        <taxon>Paxillaceae</taxon>
        <taxon>Paxillus</taxon>
    </lineage>
</organism>
<reference evidence="2 3" key="1">
    <citation type="submission" date="2014-04" db="EMBL/GenBank/DDBJ databases">
        <authorList>
            <consortium name="DOE Joint Genome Institute"/>
            <person name="Kuo A."/>
            <person name="Kohler A."/>
            <person name="Jargeat P."/>
            <person name="Nagy L.G."/>
            <person name="Floudas D."/>
            <person name="Copeland A."/>
            <person name="Barry K.W."/>
            <person name="Cichocki N."/>
            <person name="Veneault-Fourrey C."/>
            <person name="LaButti K."/>
            <person name="Lindquist E.A."/>
            <person name="Lipzen A."/>
            <person name="Lundell T."/>
            <person name="Morin E."/>
            <person name="Murat C."/>
            <person name="Sun H."/>
            <person name="Tunlid A."/>
            <person name="Henrissat B."/>
            <person name="Grigoriev I.V."/>
            <person name="Hibbett D.S."/>
            <person name="Martin F."/>
            <person name="Nordberg H.P."/>
            <person name="Cantor M.N."/>
            <person name="Hua S.X."/>
        </authorList>
    </citation>
    <scope>NUCLEOTIDE SEQUENCE [LARGE SCALE GENOMIC DNA]</scope>
    <source>
        <strain evidence="2 3">Ve08.2h10</strain>
    </source>
</reference>
<feature type="compositionally biased region" description="Polar residues" evidence="1">
    <location>
        <begin position="86"/>
        <end position="104"/>
    </location>
</feature>
<dbReference type="HOGENOM" id="CLU_128872_0_0_1"/>
<sequence length="148" mass="15962">MPYLGAKETVLKHSQQARGRGLVDEGSEEEEANGQRRTRSEAVSNPKDSGVQQARKIVRERKSDGKDGREAPKPIAKPTPGRSRQDCSALQKSRQVGSEGSRVNSYMDGGSTHRTEDRPTGKGKTQVAGSKLGPSSTSGTKGLILFHF</sequence>
<dbReference type="EMBL" id="KN827112">
    <property type="protein sequence ID" value="KIK77149.1"/>
    <property type="molecule type" value="Genomic_DNA"/>
</dbReference>
<evidence type="ECO:0000313" key="3">
    <source>
        <dbReference type="Proteomes" id="UP000054538"/>
    </source>
</evidence>
<reference evidence="3" key="2">
    <citation type="submission" date="2015-01" db="EMBL/GenBank/DDBJ databases">
        <title>Evolutionary Origins and Diversification of the Mycorrhizal Mutualists.</title>
        <authorList>
            <consortium name="DOE Joint Genome Institute"/>
            <consortium name="Mycorrhizal Genomics Consortium"/>
            <person name="Kohler A."/>
            <person name="Kuo A."/>
            <person name="Nagy L.G."/>
            <person name="Floudas D."/>
            <person name="Copeland A."/>
            <person name="Barry K.W."/>
            <person name="Cichocki N."/>
            <person name="Veneault-Fourrey C."/>
            <person name="LaButti K."/>
            <person name="Lindquist E.A."/>
            <person name="Lipzen A."/>
            <person name="Lundell T."/>
            <person name="Morin E."/>
            <person name="Murat C."/>
            <person name="Riley R."/>
            <person name="Ohm R."/>
            <person name="Sun H."/>
            <person name="Tunlid A."/>
            <person name="Henrissat B."/>
            <person name="Grigoriev I.V."/>
            <person name="Hibbett D.S."/>
            <person name="Martin F."/>
        </authorList>
    </citation>
    <scope>NUCLEOTIDE SEQUENCE [LARGE SCALE GENOMIC DNA]</scope>
    <source>
        <strain evidence="3">Ve08.2h10</strain>
    </source>
</reference>
<evidence type="ECO:0000313" key="2">
    <source>
        <dbReference type="EMBL" id="KIK77149.1"/>
    </source>
</evidence>
<dbReference type="Proteomes" id="UP000054538">
    <property type="component" value="Unassembled WGS sequence"/>
</dbReference>
<name>A0A0D0D9K0_9AGAM</name>
<dbReference type="InParanoid" id="A0A0D0D9K0"/>
<feature type="compositionally biased region" description="Basic and acidic residues" evidence="1">
    <location>
        <begin position="111"/>
        <end position="120"/>
    </location>
</feature>
<accession>A0A0D0D9K0</accession>
<feature type="region of interest" description="Disordered" evidence="1">
    <location>
        <begin position="1"/>
        <end position="148"/>
    </location>
</feature>
<dbReference type="AlphaFoldDB" id="A0A0D0D9K0"/>